<dbReference type="InterPro" id="IPR027368">
    <property type="entry name" value="MnmE_dom2"/>
</dbReference>
<dbReference type="PANTHER" id="PTHR42714:SF2">
    <property type="entry name" value="TRNA MODIFICATION GTPASE GTPBP3, MITOCHONDRIAL"/>
    <property type="match status" value="1"/>
</dbReference>
<dbReference type="InterPro" id="IPR031168">
    <property type="entry name" value="G_TrmE"/>
</dbReference>
<dbReference type="NCBIfam" id="TIGR00231">
    <property type="entry name" value="small_GTP"/>
    <property type="match status" value="1"/>
</dbReference>
<dbReference type="AlphaFoldDB" id="A0A511QXT0"/>
<sequence>MGLPSLKDVIAAIATPPGKGAVGIVRVSGEGSLELVSRLWQGKNPSQLAGGRFTYGAICDPQTQEVLDQALLLVFRQPHSYTGQDSAELHTHGSPAVLRRVLQALFEQGARPAQPGEFTLRAYLNGKMDLAQAESVLSLVEAESDAARRQALRGLSAGLSQKIAHISEELFTLLAHIQAWLDYPEEGVEPAQIQETLKPVLLEVQHLLATAPAGRIAQKGARIALVGAPNAGKSSLLNALLGYERAIVTPIPGTTRDYLEAPLEIAGVPIVAVDTAGVRETEDLIEKSGVERALQIAQEADLVLYLADQSQPRPTPPPLPWARTLMVATKADLPPVWTEHSFLRVSSQTGLGLEALRQQIHQRLLGEAPEGEIWISNERHVEALRRAKAHLLEAMEAPEDLAGVSIEMALDALAEILGKDVSEEVIDRVFRNFCVGK</sequence>
<comment type="cofactor">
    <cofactor evidence="7">
        <name>K(+)</name>
        <dbReference type="ChEBI" id="CHEBI:29103"/>
    </cofactor>
    <text evidence="7">Binds 1 potassium ion per subunit.</text>
</comment>
<evidence type="ECO:0000313" key="11">
    <source>
        <dbReference type="Proteomes" id="UP000321197"/>
    </source>
</evidence>
<keyword evidence="7" id="KW-0479">Metal-binding</keyword>
<dbReference type="Gene3D" id="1.20.120.430">
    <property type="entry name" value="tRNA modification GTPase MnmE domain 2"/>
    <property type="match status" value="1"/>
</dbReference>
<dbReference type="InterPro" id="IPR018948">
    <property type="entry name" value="GTP-bd_TrmE_N"/>
</dbReference>
<proteinExistence type="inferred from homology"/>
<feature type="binding site" evidence="7">
    <location>
        <begin position="230"/>
        <end position="235"/>
    </location>
    <ligand>
        <name>GTP</name>
        <dbReference type="ChEBI" id="CHEBI:37565"/>
    </ligand>
</feature>
<dbReference type="GO" id="GO:0005525">
    <property type="term" value="F:GTP binding"/>
    <property type="evidence" value="ECO:0007669"/>
    <property type="project" value="UniProtKB-UniRule"/>
</dbReference>
<feature type="binding site" evidence="7">
    <location>
        <position position="437"/>
    </location>
    <ligand>
        <name>(6S)-5-formyl-5,6,7,8-tetrahydrofolate</name>
        <dbReference type="ChEBI" id="CHEBI:57457"/>
    </ligand>
</feature>
<dbReference type="OrthoDB" id="9805918at2"/>
<dbReference type="NCBIfam" id="NF003661">
    <property type="entry name" value="PRK05291.1-3"/>
    <property type="match status" value="1"/>
</dbReference>
<evidence type="ECO:0000256" key="1">
    <source>
        <dbReference type="ARBA" id="ARBA00011043"/>
    </source>
</evidence>
<dbReference type="CDD" id="cd04164">
    <property type="entry name" value="trmE"/>
    <property type="match status" value="1"/>
</dbReference>
<feature type="binding site" evidence="7">
    <location>
        <begin position="274"/>
        <end position="277"/>
    </location>
    <ligand>
        <name>GTP</name>
        <dbReference type="ChEBI" id="CHEBI:37565"/>
    </ligand>
</feature>
<reference evidence="10 11" key="1">
    <citation type="submission" date="2019-07" db="EMBL/GenBank/DDBJ databases">
        <title>Whole genome shotgun sequence of Meiothermus hypogaeus NBRC 106114.</title>
        <authorList>
            <person name="Hosoyama A."/>
            <person name="Uohara A."/>
            <person name="Ohji S."/>
            <person name="Ichikawa N."/>
        </authorList>
    </citation>
    <scope>NUCLEOTIDE SEQUENCE [LARGE SCALE GENOMIC DNA]</scope>
    <source>
        <strain evidence="10 11">NBRC 106114</strain>
    </source>
</reference>
<dbReference type="Proteomes" id="UP000321197">
    <property type="component" value="Unassembled WGS sequence"/>
</dbReference>
<feature type="binding site" evidence="7">
    <location>
        <position position="249"/>
    </location>
    <ligand>
        <name>K(+)</name>
        <dbReference type="ChEBI" id="CHEBI:29103"/>
    </ligand>
</feature>
<feature type="binding site" evidence="7">
    <location>
        <position position="255"/>
    </location>
    <ligand>
        <name>Mg(2+)</name>
        <dbReference type="ChEBI" id="CHEBI:18420"/>
    </ligand>
</feature>
<keyword evidence="3 7" id="KW-0547">Nucleotide-binding</keyword>
<dbReference type="NCBIfam" id="TIGR00450">
    <property type="entry name" value="mnmE_trmE_thdF"/>
    <property type="match status" value="1"/>
</dbReference>
<evidence type="ECO:0000256" key="7">
    <source>
        <dbReference type="HAMAP-Rule" id="MF_00379"/>
    </source>
</evidence>
<comment type="caution">
    <text evidence="10">The sequence shown here is derived from an EMBL/GenBank/DDBJ whole genome shotgun (WGS) entry which is preliminary data.</text>
</comment>
<dbReference type="InterPro" id="IPR006073">
    <property type="entry name" value="GTP-bd"/>
</dbReference>
<evidence type="ECO:0000256" key="2">
    <source>
        <dbReference type="ARBA" id="ARBA00022694"/>
    </source>
</evidence>
<dbReference type="GO" id="GO:0030488">
    <property type="term" value="P:tRNA methylation"/>
    <property type="evidence" value="ECO:0007669"/>
    <property type="project" value="TreeGrafter"/>
</dbReference>
<feature type="binding site" evidence="7">
    <location>
        <position position="127"/>
    </location>
    <ligand>
        <name>(6S)-5-formyl-5,6,7,8-tetrahydrofolate</name>
        <dbReference type="ChEBI" id="CHEBI:57457"/>
    </ligand>
</feature>
<name>A0A511QXT0_9DEIN</name>
<dbReference type="GO" id="GO:0002098">
    <property type="term" value="P:tRNA wobble uridine modification"/>
    <property type="evidence" value="ECO:0007669"/>
    <property type="project" value="TreeGrafter"/>
</dbReference>
<evidence type="ECO:0000313" key="10">
    <source>
        <dbReference type="EMBL" id="GEM82190.1"/>
    </source>
</evidence>
<evidence type="ECO:0000256" key="5">
    <source>
        <dbReference type="ARBA" id="ARBA00022958"/>
    </source>
</evidence>
<dbReference type="EMBL" id="BJXL01000005">
    <property type="protein sequence ID" value="GEM82190.1"/>
    <property type="molecule type" value="Genomic_DNA"/>
</dbReference>
<feature type="binding site" evidence="7">
    <location>
        <position position="230"/>
    </location>
    <ligand>
        <name>K(+)</name>
        <dbReference type="ChEBI" id="CHEBI:29103"/>
    </ligand>
</feature>
<keyword evidence="7" id="KW-0378">Hydrolase</keyword>
<protein>
    <recommendedName>
        <fullName evidence="7">tRNA modification GTPase MnmE</fullName>
        <ecNumber evidence="7">3.6.-.-</ecNumber>
    </recommendedName>
</protein>
<dbReference type="Pfam" id="PF01926">
    <property type="entry name" value="MMR_HSR1"/>
    <property type="match status" value="1"/>
</dbReference>
<feature type="binding site" evidence="7">
    <location>
        <position position="88"/>
    </location>
    <ligand>
        <name>(6S)-5-formyl-5,6,7,8-tetrahydrofolate</name>
        <dbReference type="ChEBI" id="CHEBI:57457"/>
    </ligand>
</feature>
<organism evidence="10 11">
    <name type="scientific">Meiothermus hypogaeus NBRC 106114</name>
    <dbReference type="NCBI Taxonomy" id="1227553"/>
    <lineage>
        <taxon>Bacteria</taxon>
        <taxon>Thermotogati</taxon>
        <taxon>Deinococcota</taxon>
        <taxon>Deinococci</taxon>
        <taxon>Thermales</taxon>
        <taxon>Thermaceae</taxon>
        <taxon>Meiothermus</taxon>
    </lineage>
</organism>
<dbReference type="RefSeq" id="WP_119340475.1">
    <property type="nucleotide sequence ID" value="NZ_BJXL01000005.1"/>
</dbReference>
<feature type="domain" description="TrmE-type G" evidence="9">
    <location>
        <begin position="220"/>
        <end position="365"/>
    </location>
</feature>
<keyword evidence="5 7" id="KW-0630">Potassium</keyword>
<dbReference type="SUPFAM" id="SSF52540">
    <property type="entry name" value="P-loop containing nucleoside triphosphate hydrolases"/>
    <property type="match status" value="1"/>
</dbReference>
<evidence type="ECO:0000256" key="6">
    <source>
        <dbReference type="ARBA" id="ARBA00023134"/>
    </source>
</evidence>
<comment type="subcellular location">
    <subcellularLocation>
        <location evidence="7">Cytoplasm</location>
    </subcellularLocation>
</comment>
<comment type="function">
    <text evidence="7">Exhibits a very high intrinsic GTPase hydrolysis rate. Involved in the addition of a carboxymethylaminomethyl (cmnm) group at the wobble position (U34) of certain tRNAs, forming tRNA-cmnm(5)s(2)U34.</text>
</comment>
<dbReference type="GO" id="GO:0005829">
    <property type="term" value="C:cytosol"/>
    <property type="evidence" value="ECO:0007669"/>
    <property type="project" value="TreeGrafter"/>
</dbReference>
<dbReference type="CDD" id="cd14858">
    <property type="entry name" value="TrmE_N"/>
    <property type="match status" value="1"/>
</dbReference>
<dbReference type="EC" id="3.6.-.-" evidence="7"/>
<feature type="binding site" evidence="7">
    <location>
        <position position="234"/>
    </location>
    <ligand>
        <name>Mg(2+)</name>
        <dbReference type="ChEBI" id="CHEBI:18420"/>
    </ligand>
</feature>
<dbReference type="Gene3D" id="3.40.50.300">
    <property type="entry name" value="P-loop containing nucleotide triphosphate hydrolases"/>
    <property type="match status" value="1"/>
</dbReference>
<dbReference type="InterPro" id="IPR005225">
    <property type="entry name" value="Small_GTP-bd"/>
</dbReference>
<dbReference type="PANTHER" id="PTHR42714">
    <property type="entry name" value="TRNA MODIFICATION GTPASE GTPBP3"/>
    <property type="match status" value="1"/>
</dbReference>
<evidence type="ECO:0000256" key="8">
    <source>
        <dbReference type="RuleBase" id="RU003313"/>
    </source>
</evidence>
<dbReference type="Pfam" id="PF10396">
    <property type="entry name" value="TrmE_N"/>
    <property type="match status" value="1"/>
</dbReference>
<evidence type="ECO:0000256" key="4">
    <source>
        <dbReference type="ARBA" id="ARBA00022842"/>
    </source>
</evidence>
<feature type="binding site" evidence="7">
    <location>
        <begin position="249"/>
        <end position="255"/>
    </location>
    <ligand>
        <name>GTP</name>
        <dbReference type="ChEBI" id="CHEBI:37565"/>
    </ligand>
</feature>
<comment type="caution">
    <text evidence="7">Lacks conserved residue(s) required for the propagation of feature annotation.</text>
</comment>
<dbReference type="Pfam" id="PF12631">
    <property type="entry name" value="MnmE_helical"/>
    <property type="match status" value="1"/>
</dbReference>
<dbReference type="GO" id="GO:0003924">
    <property type="term" value="F:GTPase activity"/>
    <property type="evidence" value="ECO:0007669"/>
    <property type="project" value="UniProtKB-UniRule"/>
</dbReference>
<comment type="similarity">
    <text evidence="1 7 8">Belongs to the TRAFAC class TrmE-Era-EngA-EngB-Septin-like GTPase superfamily. TrmE GTPase family.</text>
</comment>
<dbReference type="HAMAP" id="MF_00379">
    <property type="entry name" value="GTPase_MnmE"/>
    <property type="match status" value="1"/>
</dbReference>
<evidence type="ECO:0000259" key="9">
    <source>
        <dbReference type="PROSITE" id="PS51709"/>
    </source>
</evidence>
<dbReference type="PROSITE" id="PS51709">
    <property type="entry name" value="G_TRME"/>
    <property type="match status" value="1"/>
</dbReference>
<keyword evidence="2 7" id="KW-0819">tRNA processing</keyword>
<keyword evidence="6 7" id="KW-0342">GTP-binding</keyword>
<comment type="subunit">
    <text evidence="7">Homodimer. Heterotetramer of two MnmE and two MnmG subunits.</text>
</comment>
<dbReference type="InterPro" id="IPR025867">
    <property type="entry name" value="MnmE_helical"/>
</dbReference>
<dbReference type="InterPro" id="IPR027417">
    <property type="entry name" value="P-loop_NTPase"/>
</dbReference>
<accession>A0A511QXT0</accession>
<keyword evidence="4 7" id="KW-0460">Magnesium</keyword>
<keyword evidence="7" id="KW-0963">Cytoplasm</keyword>
<evidence type="ECO:0000256" key="3">
    <source>
        <dbReference type="ARBA" id="ARBA00022741"/>
    </source>
</evidence>
<dbReference type="GO" id="GO:0046872">
    <property type="term" value="F:metal ion binding"/>
    <property type="evidence" value="ECO:0007669"/>
    <property type="project" value="UniProtKB-KW"/>
</dbReference>
<gene>
    <name evidence="7 10" type="primary">mnmE</name>
    <name evidence="7" type="synonym">trmE</name>
    <name evidence="10" type="ORF">MHY01S_03560</name>
</gene>
<feature type="binding site" evidence="7">
    <location>
        <position position="254"/>
    </location>
    <ligand>
        <name>K(+)</name>
        <dbReference type="ChEBI" id="CHEBI:29103"/>
    </ligand>
</feature>
<dbReference type="PRINTS" id="PR00326">
    <property type="entry name" value="GTP1OBG"/>
</dbReference>
<dbReference type="InterPro" id="IPR027266">
    <property type="entry name" value="TrmE/GcvT-like"/>
</dbReference>
<dbReference type="InterPro" id="IPR004520">
    <property type="entry name" value="GTPase_MnmE"/>
</dbReference>
<feature type="binding site" evidence="7">
    <location>
        <position position="26"/>
    </location>
    <ligand>
        <name>(6S)-5-formyl-5,6,7,8-tetrahydrofolate</name>
        <dbReference type="ChEBI" id="CHEBI:57457"/>
    </ligand>
</feature>
<dbReference type="Gene3D" id="3.30.1360.120">
    <property type="entry name" value="Probable tRNA modification gtpase trme, domain 1"/>
    <property type="match status" value="1"/>
</dbReference>
<feature type="binding site" evidence="7">
    <location>
        <position position="251"/>
    </location>
    <ligand>
        <name>K(+)</name>
        <dbReference type="ChEBI" id="CHEBI:29103"/>
    </ligand>
</feature>